<dbReference type="Pfam" id="PF08770">
    <property type="entry name" value="SoxZ"/>
    <property type="match status" value="1"/>
</dbReference>
<accession>A0ABU5DIT5</accession>
<evidence type="ECO:0000259" key="3">
    <source>
        <dbReference type="Pfam" id="PF13501"/>
    </source>
</evidence>
<dbReference type="InterPro" id="IPR038162">
    <property type="entry name" value="SoxY_sf"/>
</dbReference>
<dbReference type="InterPro" id="IPR014756">
    <property type="entry name" value="Ig_E-set"/>
</dbReference>
<keyword evidence="1" id="KW-0732">Signal</keyword>
<dbReference type="Gene3D" id="2.60.40.10">
    <property type="entry name" value="Immunoglobulins"/>
    <property type="match status" value="1"/>
</dbReference>
<proteinExistence type="predicted"/>
<dbReference type="InterPro" id="IPR013783">
    <property type="entry name" value="Ig-like_fold"/>
</dbReference>
<dbReference type="Pfam" id="PF13501">
    <property type="entry name" value="SoxY"/>
    <property type="match status" value="1"/>
</dbReference>
<evidence type="ECO:0000259" key="2">
    <source>
        <dbReference type="Pfam" id="PF08770"/>
    </source>
</evidence>
<dbReference type="Proteomes" id="UP001285263">
    <property type="component" value="Unassembled WGS sequence"/>
</dbReference>
<dbReference type="Gene3D" id="2.60.40.2470">
    <property type="entry name" value="SoxY domain"/>
    <property type="match status" value="1"/>
</dbReference>
<dbReference type="NCBIfam" id="TIGR04557">
    <property type="entry name" value="fuse_rel_SoxYZ"/>
    <property type="match status" value="1"/>
</dbReference>
<protein>
    <submittedName>
        <fullName evidence="4">Quinoprotein dehydrogenase-associated SoxYZ-like carrier</fullName>
    </submittedName>
</protein>
<sequence length="268" mass="29180">MMKLTRRAILLSTLPASALAQIKTPDDADANAVWDKIRPSLFGKRPIAAADSVLVLEAPVRAEDAAVVPLAIRTQVEQSAQKYIDAVYLIIDNNPSPIAGVFHFTPRSGRADIETRVRINDYGYVRAVAEMNDGSLHMASQWVKASGGCSAPATKDPAEAQATLGRMKFLHAGALVDGQPNLVQLMISHPNNSGLAMDQATRQYAPSHYVRRINVSYGGQRVMDADLDISISENPNFRFYVVPQAGGGVLKAEIEDSHDKRFEATQRL</sequence>
<gene>
    <name evidence="4" type="ORF">SNE35_16905</name>
</gene>
<organism evidence="4 5">
    <name type="scientific">Roseateles agri</name>
    <dbReference type="NCBI Taxonomy" id="3098619"/>
    <lineage>
        <taxon>Bacteria</taxon>
        <taxon>Pseudomonadati</taxon>
        <taxon>Pseudomonadota</taxon>
        <taxon>Betaproteobacteria</taxon>
        <taxon>Burkholderiales</taxon>
        <taxon>Sphaerotilaceae</taxon>
        <taxon>Roseateles</taxon>
    </lineage>
</organism>
<dbReference type="RefSeq" id="WP_320424098.1">
    <property type="nucleotide sequence ID" value="NZ_JAXCLA010000005.1"/>
</dbReference>
<dbReference type="SUPFAM" id="SSF81296">
    <property type="entry name" value="E set domains"/>
    <property type="match status" value="1"/>
</dbReference>
<reference evidence="4 5" key="1">
    <citation type="submission" date="2023-11" db="EMBL/GenBank/DDBJ databases">
        <title>Paucibacter sp. nov., isolated from fresh soil in Korea.</title>
        <authorList>
            <person name="Le N.T.T."/>
        </authorList>
    </citation>
    <scope>NUCLEOTIDE SEQUENCE [LARGE SCALE GENOMIC DNA]</scope>
    <source>
        <strain evidence="4 5">R3-3</strain>
    </source>
</reference>
<feature type="chain" id="PRO_5046905358" evidence="1">
    <location>
        <begin position="21"/>
        <end position="268"/>
    </location>
</feature>
<evidence type="ECO:0000313" key="4">
    <source>
        <dbReference type="EMBL" id="MDY0746201.1"/>
    </source>
</evidence>
<feature type="signal peptide" evidence="1">
    <location>
        <begin position="1"/>
        <end position="20"/>
    </location>
</feature>
<dbReference type="InterPro" id="IPR032711">
    <property type="entry name" value="SoxY"/>
</dbReference>
<dbReference type="InterPro" id="IPR014880">
    <property type="entry name" value="SoxZ_dom"/>
</dbReference>
<evidence type="ECO:0000256" key="1">
    <source>
        <dbReference type="SAM" id="SignalP"/>
    </source>
</evidence>
<keyword evidence="5" id="KW-1185">Reference proteome</keyword>
<dbReference type="EMBL" id="JAXCLA010000005">
    <property type="protein sequence ID" value="MDY0746201.1"/>
    <property type="molecule type" value="Genomic_DNA"/>
</dbReference>
<name>A0ABU5DIT5_9BURK</name>
<dbReference type="InterPro" id="IPR030831">
    <property type="entry name" value="Fuse-rel_SoxYZ"/>
</dbReference>
<feature type="domain" description="Sulphur oxidation protein SoxZ" evidence="2">
    <location>
        <begin position="177"/>
        <end position="266"/>
    </location>
</feature>
<feature type="domain" description="Ig-like SoxY" evidence="3">
    <location>
        <begin position="40"/>
        <end position="149"/>
    </location>
</feature>
<evidence type="ECO:0000313" key="5">
    <source>
        <dbReference type="Proteomes" id="UP001285263"/>
    </source>
</evidence>
<comment type="caution">
    <text evidence="4">The sequence shown here is derived from an EMBL/GenBank/DDBJ whole genome shotgun (WGS) entry which is preliminary data.</text>
</comment>